<sequence>MPDQIIPKKMLYEKPDEKISRGRPLIRWLEDVEDDLRRLGFRRWKDRGDWLAVVEEREGLQNHAGEDDFIRDLEGKSNNRTGGTFNLARARRGRGGNWAGQWRIRNYTPAWIPSRANICRRSWIPPPIALHIAPLQSDSFQSSSSILSPLEAGSQYEGTMSNKRPVPRDLHFSLTDSNSLFCHLMNWNSTKEGIEIKRSPFKFRLRQEMGGIPAITRGIRGSLGGWEERGGRDRERGVES</sequence>
<dbReference type="OrthoDB" id="6628709at2759"/>
<protein>
    <submittedName>
        <fullName evidence="1">Uncharacterized protein</fullName>
    </submittedName>
</protein>
<name>A0A9P0GXW8_NEZVI</name>
<keyword evidence="2" id="KW-1185">Reference proteome</keyword>
<organism evidence="1 2">
    <name type="scientific">Nezara viridula</name>
    <name type="common">Southern green stink bug</name>
    <name type="synonym">Cimex viridulus</name>
    <dbReference type="NCBI Taxonomy" id="85310"/>
    <lineage>
        <taxon>Eukaryota</taxon>
        <taxon>Metazoa</taxon>
        <taxon>Ecdysozoa</taxon>
        <taxon>Arthropoda</taxon>
        <taxon>Hexapoda</taxon>
        <taxon>Insecta</taxon>
        <taxon>Pterygota</taxon>
        <taxon>Neoptera</taxon>
        <taxon>Paraneoptera</taxon>
        <taxon>Hemiptera</taxon>
        <taxon>Heteroptera</taxon>
        <taxon>Panheteroptera</taxon>
        <taxon>Pentatomomorpha</taxon>
        <taxon>Pentatomoidea</taxon>
        <taxon>Pentatomidae</taxon>
        <taxon>Pentatominae</taxon>
        <taxon>Nezara</taxon>
    </lineage>
</organism>
<gene>
    <name evidence="1" type="ORF">NEZAVI_LOCUS2773</name>
</gene>
<proteinExistence type="predicted"/>
<dbReference type="EMBL" id="OV725077">
    <property type="protein sequence ID" value="CAH1391844.1"/>
    <property type="molecule type" value="Genomic_DNA"/>
</dbReference>
<dbReference type="Proteomes" id="UP001152798">
    <property type="component" value="Chromosome 1"/>
</dbReference>
<dbReference type="AlphaFoldDB" id="A0A9P0GXW8"/>
<accession>A0A9P0GXW8</accession>
<reference evidence="1" key="1">
    <citation type="submission" date="2022-01" db="EMBL/GenBank/DDBJ databases">
        <authorList>
            <person name="King R."/>
        </authorList>
    </citation>
    <scope>NUCLEOTIDE SEQUENCE</scope>
</reference>
<evidence type="ECO:0000313" key="1">
    <source>
        <dbReference type="EMBL" id="CAH1391844.1"/>
    </source>
</evidence>
<evidence type="ECO:0000313" key="2">
    <source>
        <dbReference type="Proteomes" id="UP001152798"/>
    </source>
</evidence>